<dbReference type="AlphaFoldDB" id="A0A846MQN6"/>
<dbReference type="CDD" id="cd11572">
    <property type="entry name" value="RlmI_M_like"/>
    <property type="match status" value="1"/>
</dbReference>
<proteinExistence type="inferred from homology"/>
<evidence type="ECO:0000256" key="3">
    <source>
        <dbReference type="ARBA" id="ARBA00022603"/>
    </source>
</evidence>
<evidence type="ECO:0000313" key="10">
    <source>
        <dbReference type="Proteomes" id="UP000537126"/>
    </source>
</evidence>
<feature type="domain" description="RlmI-like PUA" evidence="8">
    <location>
        <begin position="6"/>
        <end position="68"/>
    </location>
</feature>
<dbReference type="Gene3D" id="3.40.50.150">
    <property type="entry name" value="Vaccinia Virus protein VP39"/>
    <property type="match status" value="1"/>
</dbReference>
<dbReference type="Pfam" id="PF17785">
    <property type="entry name" value="PUA_3"/>
    <property type="match status" value="1"/>
</dbReference>
<comment type="caution">
    <text evidence="9">The sequence shown here is derived from an EMBL/GenBank/DDBJ whole genome shotgun (WGS) entry which is preliminary data.</text>
</comment>
<accession>A0A846MQN6</accession>
<evidence type="ECO:0000256" key="2">
    <source>
        <dbReference type="ARBA" id="ARBA00022490"/>
    </source>
</evidence>
<dbReference type="Gene3D" id="3.30.750.80">
    <property type="entry name" value="RNA methyltransferase domain (HRMD) like"/>
    <property type="match status" value="1"/>
</dbReference>
<organism evidence="9 10">
    <name type="scientific">Thermonema lapsum</name>
    <dbReference type="NCBI Taxonomy" id="28195"/>
    <lineage>
        <taxon>Bacteria</taxon>
        <taxon>Pseudomonadati</taxon>
        <taxon>Bacteroidota</taxon>
        <taxon>Cytophagia</taxon>
        <taxon>Cytophagales</taxon>
        <taxon>Thermonemataceae</taxon>
        <taxon>Thermonema</taxon>
    </lineage>
</organism>
<dbReference type="SUPFAM" id="SSF88697">
    <property type="entry name" value="PUA domain-like"/>
    <property type="match status" value="1"/>
</dbReference>
<dbReference type="PROSITE" id="PS50890">
    <property type="entry name" value="PUA"/>
    <property type="match status" value="1"/>
</dbReference>
<evidence type="ECO:0000313" key="9">
    <source>
        <dbReference type="EMBL" id="NIK73876.1"/>
    </source>
</evidence>
<dbReference type="InterPro" id="IPR029063">
    <property type="entry name" value="SAM-dependent_MTases_sf"/>
</dbReference>
<dbReference type="GO" id="GO:0032259">
    <property type="term" value="P:methylation"/>
    <property type="evidence" value="ECO:0007669"/>
    <property type="project" value="UniProtKB-KW"/>
</dbReference>
<comment type="subcellular location">
    <subcellularLocation>
        <location evidence="1">Cytoplasm</location>
    </subcellularLocation>
</comment>
<feature type="domain" description="S-adenosylmethionine-dependent methyltransferase" evidence="7">
    <location>
        <begin position="182"/>
        <end position="315"/>
    </location>
</feature>
<dbReference type="PANTHER" id="PTHR42873:SF1">
    <property type="entry name" value="S-ADENOSYLMETHIONINE-DEPENDENT METHYLTRANSFERASE DOMAIN-CONTAINING PROTEIN"/>
    <property type="match status" value="1"/>
</dbReference>
<sequence>MNYPVLKLKKGRERSVLHRHPWIFSGAIEGSVEAGNGDIVQVQDYRGERLAFGFYSTQSQIACRIFHFGHELLTIDALFWQQKMAKAYQLRERFVVSEHTNAYRLIHAEGDDFPGLIVDIYGKVAVVQLLIKGVEKILPVIAEGLYAYGVHAVYLNIKEVAQRIEQVELQEGWYGSTAASSEVEIKENGLRFIVDVEQGQKTGFFLDQRDNRHLLGRYSRSMKVLNTFSYTGGFSIYALAHGAELVHSVDIAPAVLETAARNIALNSIPEGKHEAFAMDGFRYLEKETPQDFYDVIVLDPPAFAKNARAVPNAMRGYKALNLLALKKIKKGGLLFTFSCSGNIDKDLFRKAVFAAAADARRKVRILHQLTQPIDHPINIYHPEGEYLKGLVLYVE</sequence>
<keyword evidence="5" id="KW-0949">S-adenosyl-L-methionine</keyword>
<dbReference type="Pfam" id="PF10672">
    <property type="entry name" value="Methyltrans_SAM"/>
    <property type="match status" value="1"/>
</dbReference>
<dbReference type="InterPro" id="IPR015947">
    <property type="entry name" value="PUA-like_sf"/>
</dbReference>
<reference evidence="9 10" key="1">
    <citation type="submission" date="2020-03" db="EMBL/GenBank/DDBJ databases">
        <title>Genomic Encyclopedia of Type Strains, Phase IV (KMG-IV): sequencing the most valuable type-strain genomes for metagenomic binning, comparative biology and taxonomic classification.</title>
        <authorList>
            <person name="Goeker M."/>
        </authorList>
    </citation>
    <scope>NUCLEOTIDE SEQUENCE [LARGE SCALE GENOMIC DNA]</scope>
    <source>
        <strain evidence="9 10">DSM 5718</strain>
    </source>
</reference>
<keyword evidence="3 9" id="KW-0489">Methyltransferase</keyword>
<evidence type="ECO:0000256" key="4">
    <source>
        <dbReference type="ARBA" id="ARBA00022679"/>
    </source>
</evidence>
<keyword evidence="10" id="KW-1185">Reference proteome</keyword>
<evidence type="ECO:0000259" key="7">
    <source>
        <dbReference type="Pfam" id="PF10672"/>
    </source>
</evidence>
<dbReference type="GO" id="GO:0008168">
    <property type="term" value="F:methyltransferase activity"/>
    <property type="evidence" value="ECO:0007669"/>
    <property type="project" value="UniProtKB-KW"/>
</dbReference>
<evidence type="ECO:0000259" key="8">
    <source>
        <dbReference type="Pfam" id="PF17785"/>
    </source>
</evidence>
<protein>
    <submittedName>
        <fullName evidence="9">23S rRNA (Cytosine1962-C5)-methyltransferase</fullName>
        <ecNumber evidence="9">2.1.1.191</ecNumber>
    </submittedName>
</protein>
<name>A0A846MQN6_9BACT</name>
<dbReference type="CDD" id="cd02440">
    <property type="entry name" value="AdoMet_MTases"/>
    <property type="match status" value="1"/>
</dbReference>
<evidence type="ECO:0000256" key="6">
    <source>
        <dbReference type="ARBA" id="ARBA00038091"/>
    </source>
</evidence>
<dbReference type="EC" id="2.1.1.191" evidence="9"/>
<dbReference type="InterPro" id="IPR041532">
    <property type="entry name" value="RlmI-like_PUA"/>
</dbReference>
<dbReference type="CDD" id="cd21153">
    <property type="entry name" value="PUA_RlmI"/>
    <property type="match status" value="1"/>
</dbReference>
<dbReference type="GO" id="GO:0003723">
    <property type="term" value="F:RNA binding"/>
    <property type="evidence" value="ECO:0007669"/>
    <property type="project" value="InterPro"/>
</dbReference>
<dbReference type="InterPro" id="IPR036974">
    <property type="entry name" value="PUA_sf"/>
</dbReference>
<dbReference type="RefSeq" id="WP_166919137.1">
    <property type="nucleotide sequence ID" value="NZ_JAASRN010000002.1"/>
</dbReference>
<evidence type="ECO:0000256" key="5">
    <source>
        <dbReference type="ARBA" id="ARBA00022691"/>
    </source>
</evidence>
<dbReference type="Proteomes" id="UP000537126">
    <property type="component" value="Unassembled WGS sequence"/>
</dbReference>
<comment type="similarity">
    <text evidence="6">Belongs to the methyltransferase superfamily. RlmI family.</text>
</comment>
<keyword evidence="2" id="KW-0963">Cytoplasm</keyword>
<dbReference type="EMBL" id="JAASRN010000002">
    <property type="protein sequence ID" value="NIK73876.1"/>
    <property type="molecule type" value="Genomic_DNA"/>
</dbReference>
<dbReference type="InterPro" id="IPR019614">
    <property type="entry name" value="SAM-dep_methyl-trfase"/>
</dbReference>
<dbReference type="Gene3D" id="2.30.130.10">
    <property type="entry name" value="PUA domain"/>
    <property type="match status" value="1"/>
</dbReference>
<dbReference type="PANTHER" id="PTHR42873">
    <property type="entry name" value="RIBOSOMAL RNA LARGE SUBUNIT METHYLTRANSFERASE"/>
    <property type="match status" value="1"/>
</dbReference>
<dbReference type="SUPFAM" id="SSF53335">
    <property type="entry name" value="S-adenosyl-L-methionine-dependent methyltransferases"/>
    <property type="match status" value="1"/>
</dbReference>
<keyword evidence="4 9" id="KW-0808">Transferase</keyword>
<dbReference type="GO" id="GO:0005737">
    <property type="term" value="C:cytoplasm"/>
    <property type="evidence" value="ECO:0007669"/>
    <property type="project" value="UniProtKB-SubCell"/>
</dbReference>
<gene>
    <name evidence="9" type="ORF">FHS56_001389</name>
</gene>
<evidence type="ECO:0000256" key="1">
    <source>
        <dbReference type="ARBA" id="ARBA00004496"/>
    </source>
</evidence>